<dbReference type="InterPro" id="IPR039426">
    <property type="entry name" value="TonB-dep_rcpt-like"/>
</dbReference>
<dbReference type="GO" id="GO:0044718">
    <property type="term" value="P:siderophore transmembrane transport"/>
    <property type="evidence" value="ECO:0007669"/>
    <property type="project" value="TreeGrafter"/>
</dbReference>
<keyword evidence="17" id="KW-1185">Reference proteome</keyword>
<evidence type="ECO:0000256" key="8">
    <source>
        <dbReference type="ARBA" id="ARBA00023136"/>
    </source>
</evidence>
<dbReference type="OrthoDB" id="98353at2"/>
<keyword evidence="3 11" id="KW-0813">Transport</keyword>
<name>A0A2U1CRK9_9BURK</name>
<dbReference type="SUPFAM" id="SSF56935">
    <property type="entry name" value="Porins"/>
    <property type="match status" value="1"/>
</dbReference>
<dbReference type="InterPro" id="IPR012910">
    <property type="entry name" value="Plug_dom"/>
</dbReference>
<dbReference type="EMBL" id="QEKO01000001">
    <property type="protein sequence ID" value="PVY68542.1"/>
    <property type="molecule type" value="Genomic_DNA"/>
</dbReference>
<dbReference type="GO" id="GO:0009279">
    <property type="term" value="C:cell outer membrane"/>
    <property type="evidence" value="ECO:0007669"/>
    <property type="project" value="UniProtKB-SubCell"/>
</dbReference>
<evidence type="ECO:0000256" key="9">
    <source>
        <dbReference type="ARBA" id="ARBA00023170"/>
    </source>
</evidence>
<evidence type="ECO:0000256" key="11">
    <source>
        <dbReference type="PROSITE-ProRule" id="PRU01360"/>
    </source>
</evidence>
<feature type="signal peptide" evidence="13">
    <location>
        <begin position="1"/>
        <end position="27"/>
    </location>
</feature>
<keyword evidence="10 11" id="KW-0998">Cell outer membrane</keyword>
<evidence type="ECO:0000256" key="4">
    <source>
        <dbReference type="ARBA" id="ARBA00022452"/>
    </source>
</evidence>
<gene>
    <name evidence="16" type="ORF">C7440_0948</name>
</gene>
<evidence type="ECO:0000259" key="14">
    <source>
        <dbReference type="Pfam" id="PF00593"/>
    </source>
</evidence>
<evidence type="ECO:0000259" key="15">
    <source>
        <dbReference type="Pfam" id="PF07715"/>
    </source>
</evidence>
<evidence type="ECO:0000313" key="17">
    <source>
        <dbReference type="Proteomes" id="UP000246145"/>
    </source>
</evidence>
<keyword evidence="7 12" id="KW-0798">TonB box</keyword>
<keyword evidence="6 13" id="KW-0732">Signal</keyword>
<dbReference type="Gene3D" id="2.170.130.10">
    <property type="entry name" value="TonB-dependent receptor, plug domain"/>
    <property type="match status" value="1"/>
</dbReference>
<feature type="domain" description="TonB-dependent receptor-like beta-barrel" evidence="14">
    <location>
        <begin position="249"/>
        <end position="646"/>
    </location>
</feature>
<evidence type="ECO:0000256" key="10">
    <source>
        <dbReference type="ARBA" id="ARBA00023237"/>
    </source>
</evidence>
<evidence type="ECO:0000256" key="2">
    <source>
        <dbReference type="ARBA" id="ARBA00009810"/>
    </source>
</evidence>
<dbReference type="Pfam" id="PF00593">
    <property type="entry name" value="TonB_dep_Rec_b-barrel"/>
    <property type="match status" value="1"/>
</dbReference>
<evidence type="ECO:0000256" key="6">
    <source>
        <dbReference type="ARBA" id="ARBA00022729"/>
    </source>
</evidence>
<dbReference type="InterPro" id="IPR037066">
    <property type="entry name" value="Plug_dom_sf"/>
</dbReference>
<feature type="chain" id="PRO_5015446678" evidence="13">
    <location>
        <begin position="28"/>
        <end position="672"/>
    </location>
</feature>
<dbReference type="InterPro" id="IPR000531">
    <property type="entry name" value="Beta-barrel_TonB"/>
</dbReference>
<evidence type="ECO:0000256" key="13">
    <source>
        <dbReference type="SAM" id="SignalP"/>
    </source>
</evidence>
<dbReference type="GO" id="GO:0015344">
    <property type="term" value="F:siderophore uptake transmembrane transporter activity"/>
    <property type="evidence" value="ECO:0007669"/>
    <property type="project" value="TreeGrafter"/>
</dbReference>
<dbReference type="PANTHER" id="PTHR30069">
    <property type="entry name" value="TONB-DEPENDENT OUTER MEMBRANE RECEPTOR"/>
    <property type="match status" value="1"/>
</dbReference>
<comment type="subcellular location">
    <subcellularLocation>
        <location evidence="1 11">Cell outer membrane</location>
        <topology evidence="1 11">Multi-pass membrane protein</topology>
    </subcellularLocation>
</comment>
<proteinExistence type="inferred from homology"/>
<reference evidence="16 17" key="1">
    <citation type="submission" date="2018-04" db="EMBL/GenBank/DDBJ databases">
        <title>Genomic Encyclopedia of Type Strains, Phase IV (KMG-IV): sequencing the most valuable type-strain genomes for metagenomic binning, comparative biology and taxonomic classification.</title>
        <authorList>
            <person name="Goeker M."/>
        </authorList>
    </citation>
    <scope>NUCLEOTIDE SEQUENCE [LARGE SCALE GENOMIC DNA]</scope>
    <source>
        <strain evidence="16 17">DSM 10065</strain>
    </source>
</reference>
<dbReference type="CDD" id="cd01347">
    <property type="entry name" value="ligand_gated_channel"/>
    <property type="match status" value="1"/>
</dbReference>
<evidence type="ECO:0000256" key="7">
    <source>
        <dbReference type="ARBA" id="ARBA00023077"/>
    </source>
</evidence>
<evidence type="ECO:0000313" key="16">
    <source>
        <dbReference type="EMBL" id="PVY68542.1"/>
    </source>
</evidence>
<feature type="domain" description="TonB-dependent receptor plug" evidence="15">
    <location>
        <begin position="52"/>
        <end position="152"/>
    </location>
</feature>
<dbReference type="STRING" id="1231391.GCA_000308195_03571"/>
<dbReference type="AlphaFoldDB" id="A0A2U1CRK9"/>
<evidence type="ECO:0000256" key="1">
    <source>
        <dbReference type="ARBA" id="ARBA00004571"/>
    </source>
</evidence>
<dbReference type="PROSITE" id="PS52016">
    <property type="entry name" value="TONB_DEPENDENT_REC_3"/>
    <property type="match status" value="1"/>
</dbReference>
<evidence type="ECO:0000256" key="5">
    <source>
        <dbReference type="ARBA" id="ARBA00022692"/>
    </source>
</evidence>
<evidence type="ECO:0000256" key="3">
    <source>
        <dbReference type="ARBA" id="ARBA00022448"/>
    </source>
</evidence>
<dbReference type="Gene3D" id="2.40.170.20">
    <property type="entry name" value="TonB-dependent receptor, beta-barrel domain"/>
    <property type="match status" value="1"/>
</dbReference>
<dbReference type="PANTHER" id="PTHR30069:SF29">
    <property type="entry name" value="HEMOGLOBIN AND HEMOGLOBIN-HAPTOGLOBIN-BINDING PROTEIN 1-RELATED"/>
    <property type="match status" value="1"/>
</dbReference>
<keyword evidence="5 11" id="KW-0812">Transmembrane</keyword>
<sequence>MNQKNKLACPASMLAAALMALPSSVLAAAPALAADNVFQLGSVVVKGQQSGTLNNEQVMASAEIERYDLNTVGEAVKVLPGVSVSRNSRNEEMVYLRGFDARQVPVFLDGIPLYVPYDGYVDFGRFTTFDLSQIRVAKGAASLLYGPNIMGGSINLVTRKPTREFEGDVRIGYATGNERKAAVNVGTNQGLWYLQAGASWLDADSFPLGRGFHDFRQPVPTDTGKYRENAYRTDKKFSVKIGLTPNATDEYAIGYVNQQGEKGNPAYTGRLNNSRFWQWPYWDKESLYFISSTDIGQDHTLKFRIYHDKYKNRLEFFSDSTYITPHARNLPSIYNDETYGASMELISRAFKNHELHLALHYKDDRHHESEEGSNNPTQKYRDITKSIAFEDLIDLPGAWHMRLGASYEQREAREVYFWPTGKTDATNCLAEVMYDLSPVSQVYASLAYKTRFPTIKDRYSARFGSAQPNPDLQPERAQHMEVGYRGVPWSGGNFEVALFQSNIRNLIQNAVLPLSEAQCGDNNDELCNQAQNIGKARHRGLEISLQQEITRQWSAGLAYSYLDRKNRSDPSVRLTDTPRHRLFAHVSWKPSAQWEVLGTLEAESGRYVSYSSSEPYTRLAGFGILGLKGIWTPRKDISLEAGVRNLTDRNYELADGYPMPGRVWFANAMYRF</sequence>
<comment type="similarity">
    <text evidence="2 11 12">Belongs to the TonB-dependent receptor family.</text>
</comment>
<accession>A0A2U1CRK9</accession>
<protein>
    <submittedName>
        <fullName evidence="16">Iron complex outermembrane receptor protein</fullName>
    </submittedName>
</protein>
<organism evidence="16 17">
    <name type="scientific">Pusillimonas noertemannii</name>
    <dbReference type="NCBI Taxonomy" id="305977"/>
    <lineage>
        <taxon>Bacteria</taxon>
        <taxon>Pseudomonadati</taxon>
        <taxon>Pseudomonadota</taxon>
        <taxon>Betaproteobacteria</taxon>
        <taxon>Burkholderiales</taxon>
        <taxon>Alcaligenaceae</taxon>
        <taxon>Pusillimonas</taxon>
    </lineage>
</organism>
<keyword evidence="8 11" id="KW-0472">Membrane</keyword>
<dbReference type="Pfam" id="PF07715">
    <property type="entry name" value="Plug"/>
    <property type="match status" value="1"/>
</dbReference>
<evidence type="ECO:0000256" key="12">
    <source>
        <dbReference type="RuleBase" id="RU003357"/>
    </source>
</evidence>
<dbReference type="Proteomes" id="UP000246145">
    <property type="component" value="Unassembled WGS sequence"/>
</dbReference>
<dbReference type="InterPro" id="IPR036942">
    <property type="entry name" value="Beta-barrel_TonB_sf"/>
</dbReference>
<keyword evidence="9 16" id="KW-0675">Receptor</keyword>
<dbReference type="RefSeq" id="WP_116517627.1">
    <property type="nucleotide sequence ID" value="NZ_JACCEX010000001.1"/>
</dbReference>
<comment type="caution">
    <text evidence="16">The sequence shown here is derived from an EMBL/GenBank/DDBJ whole genome shotgun (WGS) entry which is preliminary data.</text>
</comment>
<keyword evidence="4 11" id="KW-1134">Transmembrane beta strand</keyword>